<evidence type="ECO:0000256" key="1">
    <source>
        <dbReference type="SAM" id="MobiDB-lite"/>
    </source>
</evidence>
<evidence type="ECO:0000313" key="3">
    <source>
        <dbReference type="Proteomes" id="UP001485043"/>
    </source>
</evidence>
<keyword evidence="3" id="KW-1185">Reference proteome</keyword>
<protein>
    <submittedName>
        <fullName evidence="2">Uncharacterized protein</fullName>
    </submittedName>
</protein>
<proteinExistence type="predicted"/>
<name>A0AAW1SZS1_9CHLO</name>
<comment type="caution">
    <text evidence="2">The sequence shown here is derived from an EMBL/GenBank/DDBJ whole genome shotgun (WGS) entry which is preliminary data.</text>
</comment>
<sequence length="89" mass="9739">MYRSITRPGVKGRGASRGREWPRGRPPRRPGPHRPCSVATAPRLQHIIAPCESILLAFSTFSDTKGHGSGLPVRRRGRADAARAYARAP</sequence>
<dbReference type="AlphaFoldDB" id="A0AAW1SZS1"/>
<reference evidence="2 3" key="1">
    <citation type="journal article" date="2024" name="Nat. Commun.">
        <title>Phylogenomics reveals the evolutionary origins of lichenization in chlorophyte algae.</title>
        <authorList>
            <person name="Puginier C."/>
            <person name="Libourel C."/>
            <person name="Otte J."/>
            <person name="Skaloud P."/>
            <person name="Haon M."/>
            <person name="Grisel S."/>
            <person name="Petersen M."/>
            <person name="Berrin J.G."/>
            <person name="Delaux P.M."/>
            <person name="Dal Grande F."/>
            <person name="Keller J."/>
        </authorList>
    </citation>
    <scope>NUCLEOTIDE SEQUENCE [LARGE SCALE GENOMIC DNA]</scope>
    <source>
        <strain evidence="2 3">SAG 2523</strain>
    </source>
</reference>
<organism evidence="2 3">
    <name type="scientific">Apatococcus fuscideae</name>
    <dbReference type="NCBI Taxonomy" id="2026836"/>
    <lineage>
        <taxon>Eukaryota</taxon>
        <taxon>Viridiplantae</taxon>
        <taxon>Chlorophyta</taxon>
        <taxon>core chlorophytes</taxon>
        <taxon>Trebouxiophyceae</taxon>
        <taxon>Chlorellales</taxon>
        <taxon>Chlorellaceae</taxon>
        <taxon>Apatococcus</taxon>
    </lineage>
</organism>
<feature type="region of interest" description="Disordered" evidence="1">
    <location>
        <begin position="64"/>
        <end position="89"/>
    </location>
</feature>
<gene>
    <name evidence="2" type="ORF">WJX84_009812</name>
</gene>
<accession>A0AAW1SZS1</accession>
<evidence type="ECO:0000313" key="2">
    <source>
        <dbReference type="EMBL" id="KAK9861999.1"/>
    </source>
</evidence>
<feature type="region of interest" description="Disordered" evidence="1">
    <location>
        <begin position="1"/>
        <end position="38"/>
    </location>
</feature>
<dbReference type="Proteomes" id="UP001485043">
    <property type="component" value="Unassembled WGS sequence"/>
</dbReference>
<dbReference type="EMBL" id="JALJOV010000670">
    <property type="protein sequence ID" value="KAK9861999.1"/>
    <property type="molecule type" value="Genomic_DNA"/>
</dbReference>